<accession>A0A4S4NHZ2</accession>
<feature type="domain" description="Histidine kinase" evidence="12">
    <location>
        <begin position="457"/>
        <end position="669"/>
    </location>
</feature>
<dbReference type="SMART" id="SM00448">
    <property type="entry name" value="REC"/>
    <property type="match status" value="1"/>
</dbReference>
<dbReference type="GO" id="GO:0003700">
    <property type="term" value="F:DNA-binding transcription factor activity"/>
    <property type="evidence" value="ECO:0007669"/>
    <property type="project" value="InterPro"/>
</dbReference>
<dbReference type="SMART" id="SM00342">
    <property type="entry name" value="HTH_ARAC"/>
    <property type="match status" value="1"/>
</dbReference>
<evidence type="ECO:0000256" key="6">
    <source>
        <dbReference type="ARBA" id="ARBA00023015"/>
    </source>
</evidence>
<dbReference type="InterPro" id="IPR011006">
    <property type="entry name" value="CheY-like_superfamily"/>
</dbReference>
<dbReference type="CDD" id="cd00082">
    <property type="entry name" value="HisKA"/>
    <property type="match status" value="1"/>
</dbReference>
<dbReference type="OrthoDB" id="358279at2"/>
<dbReference type="InterPro" id="IPR004358">
    <property type="entry name" value="Sig_transdc_His_kin-like_C"/>
</dbReference>
<keyword evidence="4" id="KW-0808">Transferase</keyword>
<dbReference type="Pfam" id="PF02518">
    <property type="entry name" value="HATPase_c"/>
    <property type="match status" value="1"/>
</dbReference>
<evidence type="ECO:0000256" key="9">
    <source>
        <dbReference type="SAM" id="Phobius"/>
    </source>
</evidence>
<dbReference type="Pfam" id="PF00512">
    <property type="entry name" value="HisKA"/>
    <property type="match status" value="1"/>
</dbReference>
<evidence type="ECO:0000256" key="3">
    <source>
        <dbReference type="ARBA" id="ARBA00022553"/>
    </source>
</evidence>
<dbReference type="InterPro" id="IPR003594">
    <property type="entry name" value="HATPase_dom"/>
</dbReference>
<dbReference type="SUPFAM" id="SSF46689">
    <property type="entry name" value="Homeodomain-like"/>
    <property type="match status" value="1"/>
</dbReference>
<feature type="transmembrane region" description="Helical" evidence="9">
    <location>
        <begin position="392"/>
        <end position="411"/>
    </location>
</feature>
<dbReference type="EC" id="2.7.13.3" evidence="2"/>
<dbReference type="SUPFAM" id="SSF55874">
    <property type="entry name" value="ATPase domain of HSP90 chaperone/DNA topoisomerase II/histidine kinase"/>
    <property type="match status" value="1"/>
</dbReference>
<dbReference type="Pfam" id="PF07696">
    <property type="entry name" value="7TMR-DISMED2"/>
    <property type="match status" value="1"/>
</dbReference>
<dbReference type="PROSITE" id="PS01124">
    <property type="entry name" value="HTH_ARAC_FAMILY_2"/>
    <property type="match status" value="1"/>
</dbReference>
<keyword evidence="15" id="KW-1185">Reference proteome</keyword>
<dbReference type="InterPro" id="IPR036890">
    <property type="entry name" value="HATPase_C_sf"/>
</dbReference>
<keyword evidence="9" id="KW-0812">Transmembrane</keyword>
<evidence type="ECO:0000313" key="14">
    <source>
        <dbReference type="EMBL" id="THH37821.1"/>
    </source>
</evidence>
<feature type="chain" id="PRO_5020979647" description="histidine kinase" evidence="10">
    <location>
        <begin position="29"/>
        <end position="931"/>
    </location>
</feature>
<dbReference type="FunFam" id="3.30.565.10:FF:000006">
    <property type="entry name" value="Sensor histidine kinase WalK"/>
    <property type="match status" value="1"/>
</dbReference>
<feature type="transmembrane region" description="Helical" evidence="9">
    <location>
        <begin position="271"/>
        <end position="291"/>
    </location>
</feature>
<evidence type="ECO:0000259" key="11">
    <source>
        <dbReference type="PROSITE" id="PS01124"/>
    </source>
</evidence>
<dbReference type="InterPro" id="IPR001789">
    <property type="entry name" value="Sig_transdc_resp-reg_receiver"/>
</dbReference>
<dbReference type="SMART" id="SM00387">
    <property type="entry name" value="HATPase_c"/>
    <property type="match status" value="1"/>
</dbReference>
<dbReference type="PANTHER" id="PTHR43547:SF2">
    <property type="entry name" value="HYBRID SIGNAL TRANSDUCTION HISTIDINE KINASE C"/>
    <property type="match status" value="1"/>
</dbReference>
<dbReference type="Pfam" id="PF12833">
    <property type="entry name" value="HTH_18"/>
    <property type="match status" value="1"/>
</dbReference>
<keyword evidence="6" id="KW-0805">Transcription regulation</keyword>
<evidence type="ECO:0000256" key="4">
    <source>
        <dbReference type="ARBA" id="ARBA00022679"/>
    </source>
</evidence>
<keyword evidence="3 8" id="KW-0597">Phosphoprotein</keyword>
<dbReference type="Pfam" id="PF07695">
    <property type="entry name" value="7TMR-DISM_7TM"/>
    <property type="match status" value="1"/>
</dbReference>
<dbReference type="PROSITE" id="PS50110">
    <property type="entry name" value="RESPONSE_REGULATORY"/>
    <property type="match status" value="1"/>
</dbReference>
<dbReference type="Gene3D" id="3.40.50.2300">
    <property type="match status" value="1"/>
</dbReference>
<sequence>MGASSYRCIALLLLCLCLGCRQSGEAMATGEAGGEVCVLDSALLNYRLVNYIEVLPDSAGRLSIEDVTDTSTQQAFQPYREYAGTLNSHQWYWGRVRAVNRLPDGKRSTEWVLYLSGNWTRLEVFTRDRQGNWHTEPNGTFLPPGEKPFVPTTRGNLVKLSLPPGEVQTIYFRGMAERVSLPPSFHAYLQTTDVFYNKLLKAKVSNAVFIGFLGMMLLYNLMVYFLGRARSFIYYSGYLLMMIVYACYSGSDLSDWFGDRLFPGQPEYYSFFKLSIFIGLMCYLSFIRSFADLKQLLPRWDRYFKILVWLGFPLMAAFVAVTILSNFSHAVEDWTTVTYIILVVGSCTLLLYPLYRTRDKKGAFVFAGVAVISLGCLLSLLTRVAFPPFTLVYLKAGVVVEVLIFSLGLAYRQRKQIQAREQADYALRESRLLQEKQRMEADRLQELTEFKTQFYTNITHEFRTPLTVIMGMSERIQGHAEEKQLIERNGKNLLGLVNQLLDLSKLESGSIAITWIHDDIVGYLRYLTESFYSAAEQQRIRFMFYAEEREIRMDFDESKVLRIVNNLIANALRFTPSGGKIIVHASKITQDGQPFLRLVVKDSGVGISPEHAAHVFERFYQVDQNHEAGGTGIGLALTRELVDLMGGTISVSSEVGVGTDFEVLLPIRADHRVPEAEVTPRRPSEDRPELLVIEDNPDIITYLRALLGDRYSIHTALDGASGIEKALELVPDIIISDVMMPEKDGFAVCETLKADERTSHVPIILLTAKTTHEARIEGLKYGADAYLTKPFNKDELIIRLEKLIEVRQQLQQRYGQQDAPPAGTEAEDTFIQKLHGLIHDHLDDTTFGVAELAAAAGLSSMQLYRKIKAITGKTPSRFVRSYRLREGMRLLREGHYTVSEVAYAVGFSDPSYFSRTFQEEFHNNPSHFINV</sequence>
<dbReference type="InterPro" id="IPR009057">
    <property type="entry name" value="Homeodomain-like_sf"/>
</dbReference>
<protein>
    <recommendedName>
        <fullName evidence="2">histidine kinase</fullName>
        <ecNumber evidence="2">2.7.13.3</ecNumber>
    </recommendedName>
</protein>
<dbReference type="Pfam" id="PF00072">
    <property type="entry name" value="Response_reg"/>
    <property type="match status" value="1"/>
</dbReference>
<feature type="transmembrane region" description="Helical" evidence="9">
    <location>
        <begin position="362"/>
        <end position="386"/>
    </location>
</feature>
<proteinExistence type="predicted"/>
<name>A0A4S4NHZ2_9BACT</name>
<organism evidence="14 15">
    <name type="scientific">Neolewinella litorea</name>
    <dbReference type="NCBI Taxonomy" id="2562452"/>
    <lineage>
        <taxon>Bacteria</taxon>
        <taxon>Pseudomonadati</taxon>
        <taxon>Bacteroidota</taxon>
        <taxon>Saprospiria</taxon>
        <taxon>Saprospirales</taxon>
        <taxon>Lewinellaceae</taxon>
        <taxon>Neolewinella</taxon>
    </lineage>
</organism>
<keyword evidence="9" id="KW-1133">Transmembrane helix</keyword>
<dbReference type="SUPFAM" id="SSF52172">
    <property type="entry name" value="CheY-like"/>
    <property type="match status" value="1"/>
</dbReference>
<dbReference type="SUPFAM" id="SSF47384">
    <property type="entry name" value="Homodimeric domain of signal transducing histidine kinase"/>
    <property type="match status" value="1"/>
</dbReference>
<evidence type="ECO:0000259" key="13">
    <source>
        <dbReference type="PROSITE" id="PS50110"/>
    </source>
</evidence>
<feature type="signal peptide" evidence="10">
    <location>
        <begin position="1"/>
        <end position="28"/>
    </location>
</feature>
<feature type="transmembrane region" description="Helical" evidence="9">
    <location>
        <begin position="303"/>
        <end position="324"/>
    </location>
</feature>
<evidence type="ECO:0000259" key="12">
    <source>
        <dbReference type="PROSITE" id="PS50109"/>
    </source>
</evidence>
<dbReference type="AlphaFoldDB" id="A0A4S4NHZ2"/>
<feature type="transmembrane region" description="Helical" evidence="9">
    <location>
        <begin position="207"/>
        <end position="225"/>
    </location>
</feature>
<dbReference type="PRINTS" id="PR00344">
    <property type="entry name" value="BCTRLSENSOR"/>
</dbReference>
<dbReference type="InterPro" id="IPR003661">
    <property type="entry name" value="HisK_dim/P_dom"/>
</dbReference>
<evidence type="ECO:0000256" key="7">
    <source>
        <dbReference type="ARBA" id="ARBA00023163"/>
    </source>
</evidence>
<comment type="caution">
    <text evidence="14">The sequence shown here is derived from an EMBL/GenBank/DDBJ whole genome shotgun (WGS) entry which is preliminary data.</text>
</comment>
<dbReference type="Gene3D" id="2.60.40.2380">
    <property type="match status" value="1"/>
</dbReference>
<dbReference type="SMART" id="SM00388">
    <property type="entry name" value="HisKA"/>
    <property type="match status" value="1"/>
</dbReference>
<evidence type="ECO:0000313" key="15">
    <source>
        <dbReference type="Proteomes" id="UP000308528"/>
    </source>
</evidence>
<feature type="domain" description="Response regulatory" evidence="13">
    <location>
        <begin position="689"/>
        <end position="804"/>
    </location>
</feature>
<feature type="modified residue" description="4-aspartylphosphate" evidence="8">
    <location>
        <position position="737"/>
    </location>
</feature>
<dbReference type="Gene3D" id="1.10.287.130">
    <property type="match status" value="1"/>
</dbReference>
<dbReference type="Gene3D" id="1.10.10.60">
    <property type="entry name" value="Homeodomain-like"/>
    <property type="match status" value="1"/>
</dbReference>
<feature type="transmembrane region" description="Helical" evidence="9">
    <location>
        <begin position="336"/>
        <end position="355"/>
    </location>
</feature>
<reference evidence="14 15" key="1">
    <citation type="submission" date="2019-04" db="EMBL/GenBank/DDBJ databases">
        <title>Lewinella litorea sp. nov., isolated from a marine sand.</title>
        <authorList>
            <person name="Yoon J.-H."/>
        </authorList>
    </citation>
    <scope>NUCLEOTIDE SEQUENCE [LARGE SCALE GENOMIC DNA]</scope>
    <source>
        <strain evidence="14 15">HSMS-39</strain>
    </source>
</reference>
<dbReference type="Proteomes" id="UP000308528">
    <property type="component" value="Unassembled WGS sequence"/>
</dbReference>
<evidence type="ECO:0000256" key="8">
    <source>
        <dbReference type="PROSITE-ProRule" id="PRU00169"/>
    </source>
</evidence>
<dbReference type="Gene3D" id="3.30.565.10">
    <property type="entry name" value="Histidine kinase-like ATPase, C-terminal domain"/>
    <property type="match status" value="1"/>
</dbReference>
<gene>
    <name evidence="14" type="ORF">E4021_12330</name>
</gene>
<feature type="domain" description="HTH araC/xylS-type" evidence="11">
    <location>
        <begin position="832"/>
        <end position="931"/>
    </location>
</feature>
<dbReference type="InterPro" id="IPR005467">
    <property type="entry name" value="His_kinase_dom"/>
</dbReference>
<dbReference type="InterPro" id="IPR011623">
    <property type="entry name" value="7TMR_DISM_rcpt_extracell_dom1"/>
</dbReference>
<keyword evidence="5" id="KW-0418">Kinase</keyword>
<feature type="transmembrane region" description="Helical" evidence="9">
    <location>
        <begin position="232"/>
        <end position="251"/>
    </location>
</feature>
<dbReference type="PROSITE" id="PS50109">
    <property type="entry name" value="HIS_KIN"/>
    <property type="match status" value="1"/>
</dbReference>
<evidence type="ECO:0000256" key="1">
    <source>
        <dbReference type="ARBA" id="ARBA00000085"/>
    </source>
</evidence>
<evidence type="ECO:0000256" key="10">
    <source>
        <dbReference type="SAM" id="SignalP"/>
    </source>
</evidence>
<dbReference type="GO" id="GO:0000155">
    <property type="term" value="F:phosphorelay sensor kinase activity"/>
    <property type="evidence" value="ECO:0007669"/>
    <property type="project" value="InterPro"/>
</dbReference>
<dbReference type="EMBL" id="SRSF01000005">
    <property type="protein sequence ID" value="THH37821.1"/>
    <property type="molecule type" value="Genomic_DNA"/>
</dbReference>
<dbReference type="InterPro" id="IPR018060">
    <property type="entry name" value="HTH_AraC"/>
</dbReference>
<evidence type="ECO:0000256" key="2">
    <source>
        <dbReference type="ARBA" id="ARBA00012438"/>
    </source>
</evidence>
<dbReference type="InterPro" id="IPR011622">
    <property type="entry name" value="7TMR_DISM_rcpt_extracell_dom2"/>
</dbReference>
<dbReference type="GO" id="GO:0043565">
    <property type="term" value="F:sequence-specific DNA binding"/>
    <property type="evidence" value="ECO:0007669"/>
    <property type="project" value="InterPro"/>
</dbReference>
<comment type="catalytic activity">
    <reaction evidence="1">
        <text>ATP + protein L-histidine = ADP + protein N-phospho-L-histidine.</text>
        <dbReference type="EC" id="2.7.13.3"/>
    </reaction>
</comment>
<keyword evidence="7" id="KW-0804">Transcription</keyword>
<keyword evidence="9" id="KW-0472">Membrane</keyword>
<dbReference type="PANTHER" id="PTHR43547">
    <property type="entry name" value="TWO-COMPONENT HISTIDINE KINASE"/>
    <property type="match status" value="1"/>
</dbReference>
<evidence type="ECO:0000256" key="5">
    <source>
        <dbReference type="ARBA" id="ARBA00022777"/>
    </source>
</evidence>
<keyword evidence="10" id="KW-0732">Signal</keyword>
<dbReference type="InterPro" id="IPR036097">
    <property type="entry name" value="HisK_dim/P_sf"/>
</dbReference>